<evidence type="ECO:0000313" key="2">
    <source>
        <dbReference type="Proteomes" id="UP001550210"/>
    </source>
</evidence>
<gene>
    <name evidence="1" type="ORF">ABZZ21_19205</name>
</gene>
<sequence>MSGQPVGSLPDVARLRPRQQMAMDCARCARPLGSGGRVWGEVRHLGLLFRLWVCAPECLPPVEGER</sequence>
<keyword evidence="2" id="KW-1185">Reference proteome</keyword>
<name>A0ABV2UYM5_9ACTN</name>
<protein>
    <recommendedName>
        <fullName evidence="3">Recombination endonuclease VII</fullName>
    </recommendedName>
</protein>
<evidence type="ECO:0000313" key="1">
    <source>
        <dbReference type="EMBL" id="MET9846653.1"/>
    </source>
</evidence>
<dbReference type="Proteomes" id="UP001550210">
    <property type="component" value="Unassembled WGS sequence"/>
</dbReference>
<reference evidence="1 2" key="1">
    <citation type="submission" date="2024-06" db="EMBL/GenBank/DDBJ databases">
        <title>The Natural Products Discovery Center: Release of the First 8490 Sequenced Strains for Exploring Actinobacteria Biosynthetic Diversity.</title>
        <authorList>
            <person name="Kalkreuter E."/>
            <person name="Kautsar S.A."/>
            <person name="Yang D."/>
            <person name="Bader C.D."/>
            <person name="Teijaro C.N."/>
            <person name="Fluegel L."/>
            <person name="Davis C.M."/>
            <person name="Simpson J.R."/>
            <person name="Lauterbach L."/>
            <person name="Steele A.D."/>
            <person name="Gui C."/>
            <person name="Meng S."/>
            <person name="Li G."/>
            <person name="Viehrig K."/>
            <person name="Ye F."/>
            <person name="Su P."/>
            <person name="Kiefer A.F."/>
            <person name="Nichols A."/>
            <person name="Cepeda A.J."/>
            <person name="Yan W."/>
            <person name="Fan B."/>
            <person name="Jiang Y."/>
            <person name="Adhikari A."/>
            <person name="Zheng C.-J."/>
            <person name="Schuster L."/>
            <person name="Cowan T.M."/>
            <person name="Smanski M.J."/>
            <person name="Chevrette M.G."/>
            <person name="De Carvalho L.P.S."/>
            <person name="Shen B."/>
        </authorList>
    </citation>
    <scope>NUCLEOTIDE SEQUENCE [LARGE SCALE GENOMIC DNA]</scope>
    <source>
        <strain evidence="1 2">NPDC006434</strain>
    </source>
</reference>
<accession>A0ABV2UYM5</accession>
<evidence type="ECO:0008006" key="3">
    <source>
        <dbReference type="Google" id="ProtNLM"/>
    </source>
</evidence>
<comment type="caution">
    <text evidence="1">The sequence shown here is derived from an EMBL/GenBank/DDBJ whole genome shotgun (WGS) entry which is preliminary data.</text>
</comment>
<dbReference type="EMBL" id="JBEXPZ010000023">
    <property type="protein sequence ID" value="MET9846653.1"/>
    <property type="molecule type" value="Genomic_DNA"/>
</dbReference>
<organism evidence="1 2">
    <name type="scientific">Streptomyces ossamyceticus</name>
    <dbReference type="NCBI Taxonomy" id="249581"/>
    <lineage>
        <taxon>Bacteria</taxon>
        <taxon>Bacillati</taxon>
        <taxon>Actinomycetota</taxon>
        <taxon>Actinomycetes</taxon>
        <taxon>Kitasatosporales</taxon>
        <taxon>Streptomycetaceae</taxon>
        <taxon>Streptomyces</taxon>
    </lineage>
</organism>
<proteinExistence type="predicted"/>
<dbReference type="RefSeq" id="WP_193513687.1">
    <property type="nucleotide sequence ID" value="NZ_JBEXPZ010000023.1"/>
</dbReference>